<dbReference type="Pfam" id="PF02152">
    <property type="entry name" value="FolB"/>
    <property type="match status" value="1"/>
</dbReference>
<keyword evidence="4 6" id="KW-0289">Folate biosynthesis</keyword>
<dbReference type="InterPro" id="IPR043133">
    <property type="entry name" value="GTP-CH-I_C/QueF"/>
</dbReference>
<organism evidence="8 9">
    <name type="scientific">Pseudoprevotella muciniphila</name>
    <dbReference type="NCBI Taxonomy" id="2133944"/>
    <lineage>
        <taxon>Bacteria</taxon>
        <taxon>Pseudomonadati</taxon>
        <taxon>Bacteroidota</taxon>
        <taxon>Bacteroidia</taxon>
        <taxon>Bacteroidales</taxon>
        <taxon>Prevotellaceae</taxon>
        <taxon>Pseudoprevotella</taxon>
    </lineage>
</organism>
<dbReference type="KEGG" id="alq:C7Y71_010950"/>
<evidence type="ECO:0000256" key="4">
    <source>
        <dbReference type="ARBA" id="ARBA00022909"/>
    </source>
</evidence>
<reference evidence="8 9" key="1">
    <citation type="submission" date="2018-11" db="EMBL/GenBank/DDBJ databases">
        <authorList>
            <person name="Na S.W."/>
            <person name="Baik M."/>
        </authorList>
    </citation>
    <scope>NUCLEOTIDE SEQUENCE [LARGE SCALE GENOMIC DNA]</scope>
    <source>
        <strain evidence="8 9">E39</strain>
    </source>
</reference>
<dbReference type="EC" id="4.1.2.25" evidence="6"/>
<evidence type="ECO:0000256" key="2">
    <source>
        <dbReference type="ARBA" id="ARBA00005013"/>
    </source>
</evidence>
<evidence type="ECO:0000259" key="7">
    <source>
        <dbReference type="SMART" id="SM00905"/>
    </source>
</evidence>
<dbReference type="EMBL" id="CP033459">
    <property type="protein sequence ID" value="QFQ13482.1"/>
    <property type="molecule type" value="Genomic_DNA"/>
</dbReference>
<accession>A0A5P8E957</accession>
<dbReference type="GO" id="GO:0005737">
    <property type="term" value="C:cytoplasm"/>
    <property type="evidence" value="ECO:0007669"/>
    <property type="project" value="TreeGrafter"/>
</dbReference>
<dbReference type="Gene3D" id="3.30.1130.10">
    <property type="match status" value="1"/>
</dbReference>
<dbReference type="Proteomes" id="UP000249375">
    <property type="component" value="Chromosome"/>
</dbReference>
<comment type="similarity">
    <text evidence="3 6">Belongs to the DHNA family.</text>
</comment>
<dbReference type="NCBIfam" id="TIGR00525">
    <property type="entry name" value="folB"/>
    <property type="match status" value="1"/>
</dbReference>
<dbReference type="AlphaFoldDB" id="A0A5P8E957"/>
<dbReference type="GO" id="GO:0046654">
    <property type="term" value="P:tetrahydrofolate biosynthetic process"/>
    <property type="evidence" value="ECO:0007669"/>
    <property type="project" value="UniProtKB-UniRule"/>
</dbReference>
<comment type="function">
    <text evidence="6">Catalyzes the conversion of 7,8-dihydroneopterin to 6-hydroxymethyl-7,8-dihydropterin.</text>
</comment>
<comment type="pathway">
    <text evidence="2 6">Cofactor biosynthesis; tetrahydrofolate biosynthesis; 2-amino-4-hydroxy-6-hydroxymethyl-7,8-dihydropteridine diphosphate from 7,8-dihydroneopterin triphosphate: step 3/4.</text>
</comment>
<dbReference type="RefSeq" id="WP_111898841.1">
    <property type="nucleotide sequence ID" value="NZ_CP033459.1"/>
</dbReference>
<evidence type="ECO:0000256" key="3">
    <source>
        <dbReference type="ARBA" id="ARBA00005708"/>
    </source>
</evidence>
<dbReference type="NCBIfam" id="TIGR00526">
    <property type="entry name" value="folB_dom"/>
    <property type="match status" value="1"/>
</dbReference>
<evidence type="ECO:0000256" key="5">
    <source>
        <dbReference type="ARBA" id="ARBA00023239"/>
    </source>
</evidence>
<dbReference type="PANTHER" id="PTHR42844">
    <property type="entry name" value="DIHYDRONEOPTERIN ALDOLASE 1-RELATED"/>
    <property type="match status" value="1"/>
</dbReference>
<dbReference type="InterPro" id="IPR006157">
    <property type="entry name" value="FolB_dom"/>
</dbReference>
<protein>
    <recommendedName>
        <fullName evidence="6">7,8-dihydroneopterin aldolase</fullName>
        <ecNumber evidence="6">4.1.2.25</ecNumber>
    </recommendedName>
</protein>
<feature type="domain" description="Dihydroneopterin aldolase/epimerase" evidence="7">
    <location>
        <begin position="8"/>
        <end position="121"/>
    </location>
</feature>
<gene>
    <name evidence="8" type="primary">folB</name>
    <name evidence="8" type="ORF">C7Y71_010950</name>
</gene>
<proteinExistence type="inferred from homology"/>
<keyword evidence="9" id="KW-1185">Reference proteome</keyword>
<evidence type="ECO:0000256" key="1">
    <source>
        <dbReference type="ARBA" id="ARBA00001353"/>
    </source>
</evidence>
<dbReference type="SUPFAM" id="SSF55620">
    <property type="entry name" value="Tetrahydrobiopterin biosynthesis enzymes-like"/>
    <property type="match status" value="1"/>
</dbReference>
<comment type="catalytic activity">
    <reaction evidence="1 6">
        <text>7,8-dihydroneopterin = 6-hydroxymethyl-7,8-dihydropterin + glycolaldehyde</text>
        <dbReference type="Rhea" id="RHEA:10540"/>
        <dbReference type="ChEBI" id="CHEBI:17001"/>
        <dbReference type="ChEBI" id="CHEBI:17071"/>
        <dbReference type="ChEBI" id="CHEBI:44841"/>
        <dbReference type="EC" id="4.1.2.25"/>
    </reaction>
</comment>
<dbReference type="PANTHER" id="PTHR42844:SF1">
    <property type="entry name" value="DIHYDRONEOPTERIN ALDOLASE 1-RELATED"/>
    <property type="match status" value="1"/>
</dbReference>
<name>A0A5P8E957_9BACT</name>
<dbReference type="SMART" id="SM00905">
    <property type="entry name" value="FolB"/>
    <property type="match status" value="1"/>
</dbReference>
<dbReference type="InterPro" id="IPR006156">
    <property type="entry name" value="Dihydroneopterin_aldolase"/>
</dbReference>
<dbReference type="UniPathway" id="UPA00077">
    <property type="reaction ID" value="UER00154"/>
</dbReference>
<sequence>MQIEQCFISLNNMKFYSYHGVMPEEREMGGWFTVSVKMKLNNCEAVESDSIYDAADYSEVYETIAKEMKDPSDLIEHVAGRIAEAIFDDFSLVDSVTVTVQKDNPPIVGAVMDGASVTITANRE</sequence>
<evidence type="ECO:0000313" key="9">
    <source>
        <dbReference type="Proteomes" id="UP000249375"/>
    </source>
</evidence>
<dbReference type="GO" id="GO:0046656">
    <property type="term" value="P:folic acid biosynthetic process"/>
    <property type="evidence" value="ECO:0007669"/>
    <property type="project" value="UniProtKB-UniRule"/>
</dbReference>
<evidence type="ECO:0000256" key="6">
    <source>
        <dbReference type="RuleBase" id="RU362079"/>
    </source>
</evidence>
<dbReference type="GO" id="GO:0004150">
    <property type="term" value="F:dihydroneopterin aldolase activity"/>
    <property type="evidence" value="ECO:0007669"/>
    <property type="project" value="UniProtKB-UniRule"/>
</dbReference>
<evidence type="ECO:0000313" key="8">
    <source>
        <dbReference type="EMBL" id="QFQ13482.1"/>
    </source>
</evidence>
<keyword evidence="5 6" id="KW-0456">Lyase</keyword>